<evidence type="ECO:0000256" key="3">
    <source>
        <dbReference type="SAM" id="SignalP"/>
    </source>
</evidence>
<evidence type="ECO:0000313" key="5">
    <source>
        <dbReference type="Proteomes" id="UP000284403"/>
    </source>
</evidence>
<dbReference type="RefSeq" id="XP_029230914.1">
    <property type="nucleotide sequence ID" value="XM_029369080.1"/>
</dbReference>
<feature type="compositionally biased region" description="Low complexity" evidence="2">
    <location>
        <begin position="780"/>
        <end position="792"/>
    </location>
</feature>
<dbReference type="GeneID" id="40315756"/>
<evidence type="ECO:0000256" key="1">
    <source>
        <dbReference type="SAM" id="Coils"/>
    </source>
</evidence>
<comment type="caution">
    <text evidence="4">The sequence shown here is derived from an EMBL/GenBank/DDBJ whole genome shotgun (WGS) entry which is preliminary data.</text>
</comment>
<evidence type="ECO:0000313" key="4">
    <source>
        <dbReference type="EMBL" id="RNF25708.1"/>
    </source>
</evidence>
<organism evidence="4 5">
    <name type="scientific">Trypanosoma conorhini</name>
    <dbReference type="NCBI Taxonomy" id="83891"/>
    <lineage>
        <taxon>Eukaryota</taxon>
        <taxon>Discoba</taxon>
        <taxon>Euglenozoa</taxon>
        <taxon>Kinetoplastea</taxon>
        <taxon>Metakinetoplastina</taxon>
        <taxon>Trypanosomatida</taxon>
        <taxon>Trypanosomatidae</taxon>
        <taxon>Trypanosoma</taxon>
    </lineage>
</organism>
<gene>
    <name evidence="4" type="ORF">Tco025E_02145</name>
</gene>
<feature type="signal peptide" evidence="3">
    <location>
        <begin position="1"/>
        <end position="22"/>
    </location>
</feature>
<reference evidence="4 5" key="1">
    <citation type="journal article" date="2018" name="BMC Genomics">
        <title>Genomic comparison of Trypanosoma conorhini and Trypanosoma rangeli to Trypanosoma cruzi strains of high and low virulence.</title>
        <authorList>
            <person name="Bradwell K.R."/>
            <person name="Koparde V.N."/>
            <person name="Matveyev A.V."/>
            <person name="Serrano M.G."/>
            <person name="Alves J.M."/>
            <person name="Parikh H."/>
            <person name="Huang B."/>
            <person name="Lee V."/>
            <person name="Espinosa-Alvarez O."/>
            <person name="Ortiz P.A."/>
            <person name="Costa-Martins A.G."/>
            <person name="Teixeira M.M."/>
            <person name="Buck G.A."/>
        </authorList>
    </citation>
    <scope>NUCLEOTIDE SEQUENCE [LARGE SCALE GENOMIC DNA]</scope>
    <source>
        <strain evidence="4 5">025E</strain>
    </source>
</reference>
<feature type="coiled-coil region" evidence="1">
    <location>
        <begin position="804"/>
        <end position="838"/>
    </location>
</feature>
<dbReference type="Proteomes" id="UP000284403">
    <property type="component" value="Unassembled WGS sequence"/>
</dbReference>
<proteinExistence type="predicted"/>
<dbReference type="AlphaFoldDB" id="A0A3R7NYA2"/>
<keyword evidence="5" id="KW-1185">Reference proteome</keyword>
<feature type="coiled-coil region" evidence="1">
    <location>
        <begin position="395"/>
        <end position="449"/>
    </location>
</feature>
<feature type="coiled-coil region" evidence="1">
    <location>
        <begin position="672"/>
        <end position="699"/>
    </location>
</feature>
<feature type="region of interest" description="Disordered" evidence="2">
    <location>
        <begin position="706"/>
        <end position="728"/>
    </location>
</feature>
<name>A0A3R7NYA2_9TRYP</name>
<dbReference type="EMBL" id="MKKU01000076">
    <property type="protein sequence ID" value="RNF25708.1"/>
    <property type="molecule type" value="Genomic_DNA"/>
</dbReference>
<protein>
    <submittedName>
        <fullName evidence="4">Uncharacterized protein</fullName>
    </submittedName>
</protein>
<keyword evidence="3" id="KW-0732">Signal</keyword>
<dbReference type="InterPro" id="IPR033290">
    <property type="entry name" value="CCDC39"/>
</dbReference>
<feature type="coiled-coil region" evidence="1">
    <location>
        <begin position="73"/>
        <end position="107"/>
    </location>
</feature>
<dbReference type="Pfam" id="PF24161">
    <property type="entry name" value="CCDC39"/>
    <property type="match status" value="1"/>
</dbReference>
<dbReference type="OrthoDB" id="271974at2759"/>
<keyword evidence="1" id="KW-0175">Coiled coil</keyword>
<sequence length="870" mass="97300">MGHMQTGVICILTLLLPLPASPSALHASLVLFPFCFWLAAHQRRRRLPLLRSCRDLSLPSLMSWPAWVLNEKNRGLQQRIDRVTDDLQSKAAEVEAEREAVALLRRNLTQVQQHLRSSTRAGTEVQQRLQRDDDALQVLRREGSHGRAELHALQSRQREARELLQSLSCAVRSKAEALAKAQDVSAALEQAALELSAVAVDSHGSAHEAQRDVERQRHRLEQVRAALAGAHNSLRVSQSALQRETAEFARAQRRLEALRPALLLAKRDRRESWLAVSHVQEAIAACETQTAANAEAYASGARAVEAQRALLQQLQKRHQEQLARRQALSGSLEIYRRKQHALLARLHASTSATQDQENAVAAMQRQVAAQRDVKRHASLSCRNALALRDARHGRLQELLLRVRELEGLAAAAAREGGGAQSPRSLEDTRASLQRGLRQLENQLERIQAATVACLSDLQQEGRVAEEVSHSVIKAQAALAAADADWAAQRQSREACQAHLDELEARLSSTQLSLGQTRELLRERRQHEQTVLGGVVQELRGELRRVTQRGLALRRDITPLQCALNAHARLADDTKAKLASLAEAVQQRRVELHGAGLDAAQLAKQKETALLHHSRATLELRSVRRVAESHVELMRGSAGLEDVLRGQALVLEEGVLADINNIMVELHLEQKAQAEKQAELRRRQEQVRQLKCRYENLTEALNRRLLAARGENEEEPREATANSSPETIHARCILQASSERERLRERGNRLDGRIVFLEHETKTLRKMLHAMRADGGRRRGSSGPASASGSSPGLLQLREGVAESRRNVERELHCVTEALRNLQGRKRDLSQRRKEVAGRLSELRALKASRESVVRRLKAQVRRSQQSLRSR</sequence>
<evidence type="ECO:0000256" key="2">
    <source>
        <dbReference type="SAM" id="MobiDB-lite"/>
    </source>
</evidence>
<feature type="chain" id="PRO_5018522798" evidence="3">
    <location>
        <begin position="23"/>
        <end position="870"/>
    </location>
</feature>
<accession>A0A3R7NYA2</accession>
<feature type="region of interest" description="Disordered" evidence="2">
    <location>
        <begin position="772"/>
        <end position="794"/>
    </location>
</feature>